<reference evidence="2" key="1">
    <citation type="submission" date="2025-08" db="UniProtKB">
        <authorList>
            <consortium name="RefSeq"/>
        </authorList>
    </citation>
    <scope>IDENTIFICATION</scope>
    <source>
        <tissue evidence="2">Liver</tissue>
    </source>
</reference>
<name>A0A9F5JF82_PYTBI</name>
<dbReference type="RefSeq" id="XP_025032521.1">
    <property type="nucleotide sequence ID" value="XM_025176753.1"/>
</dbReference>
<organism evidence="1 2">
    <name type="scientific">Python bivittatus</name>
    <name type="common">Burmese python</name>
    <name type="synonym">Python molurus bivittatus</name>
    <dbReference type="NCBI Taxonomy" id="176946"/>
    <lineage>
        <taxon>Eukaryota</taxon>
        <taxon>Metazoa</taxon>
        <taxon>Chordata</taxon>
        <taxon>Craniata</taxon>
        <taxon>Vertebrata</taxon>
        <taxon>Euteleostomi</taxon>
        <taxon>Lepidosauria</taxon>
        <taxon>Squamata</taxon>
        <taxon>Bifurcata</taxon>
        <taxon>Unidentata</taxon>
        <taxon>Episquamata</taxon>
        <taxon>Toxicofera</taxon>
        <taxon>Serpentes</taxon>
        <taxon>Henophidia</taxon>
        <taxon>Pythonidae</taxon>
        <taxon>Python</taxon>
    </lineage>
</organism>
<dbReference type="GeneID" id="112542860"/>
<evidence type="ECO:0000313" key="2">
    <source>
        <dbReference type="RefSeq" id="XP_025032521.1"/>
    </source>
</evidence>
<proteinExistence type="predicted"/>
<keyword evidence="1" id="KW-1185">Reference proteome</keyword>
<sequence>MAAAREAGASCNPRGSWQKMWSLLPGTVRDLHAENPQLSPASAEKPFFGRSAATVGEPRSSPDILELSGSWKATDALARCLALQGGRGRGRNTTVICVWLAEGHLAWIRAFSSHPTRLAKKHLSSKCSCYPRRALVSPVSHRSSSSGRDRTHCPLCLEAASRHPSWGLLTSEHSPLALRRGKGLPRALHHKSSGIRTLFRTDMFN</sequence>
<evidence type="ECO:0000313" key="1">
    <source>
        <dbReference type="Proteomes" id="UP000695026"/>
    </source>
</evidence>
<protein>
    <submittedName>
        <fullName evidence="2">Uncharacterized protein LOC112542860</fullName>
    </submittedName>
</protein>
<dbReference type="AlphaFoldDB" id="A0A9F5JF82"/>
<dbReference type="KEGG" id="pbi:112542860"/>
<accession>A0A9F5JF82</accession>
<gene>
    <name evidence="2" type="primary">LOC112542860</name>
</gene>
<dbReference type="Proteomes" id="UP000695026">
    <property type="component" value="Unplaced"/>
</dbReference>